<dbReference type="HAMAP" id="MF_00150">
    <property type="entry name" value="ArgC_type1"/>
    <property type="match status" value="1"/>
</dbReference>
<dbReference type="InterPro" id="IPR000534">
    <property type="entry name" value="Semialdehyde_DH_NAD-bd"/>
</dbReference>
<accession>A0A1H0AK66</accession>
<dbReference type="EMBL" id="FNIL01000001">
    <property type="protein sequence ID" value="SDN33940.1"/>
    <property type="molecule type" value="Genomic_DNA"/>
</dbReference>
<dbReference type="GO" id="GO:0005737">
    <property type="term" value="C:cytoplasm"/>
    <property type="evidence" value="ECO:0007669"/>
    <property type="project" value="UniProtKB-SubCell"/>
</dbReference>
<keyword evidence="7" id="KW-0963">Cytoplasm</keyword>
<keyword evidence="3 7" id="KW-0028">Amino-acid biosynthesis</keyword>
<keyword evidence="2 7" id="KW-0055">Arginine biosynthesis</keyword>
<dbReference type="PANTHER" id="PTHR32338">
    <property type="entry name" value="N-ACETYL-GAMMA-GLUTAMYL-PHOSPHATE REDUCTASE, CHLOROPLASTIC-RELATED-RELATED"/>
    <property type="match status" value="1"/>
</dbReference>
<name>A0A1H0AK66_9BACI</name>
<dbReference type="CDD" id="cd23934">
    <property type="entry name" value="AGPR_1_C"/>
    <property type="match status" value="1"/>
</dbReference>
<dbReference type="InterPro" id="IPR000706">
    <property type="entry name" value="AGPR_type-1"/>
</dbReference>
<dbReference type="AlphaFoldDB" id="A0A1H0AK66"/>
<dbReference type="GO" id="GO:0051287">
    <property type="term" value="F:NAD binding"/>
    <property type="evidence" value="ECO:0007669"/>
    <property type="project" value="InterPro"/>
</dbReference>
<evidence type="ECO:0000256" key="8">
    <source>
        <dbReference type="PROSITE-ProRule" id="PRU10010"/>
    </source>
</evidence>
<keyword evidence="4 7" id="KW-0521">NADP</keyword>
<dbReference type="Proteomes" id="UP000198778">
    <property type="component" value="Unassembled WGS sequence"/>
</dbReference>
<dbReference type="GO" id="GO:0070401">
    <property type="term" value="F:NADP+ binding"/>
    <property type="evidence" value="ECO:0007669"/>
    <property type="project" value="InterPro"/>
</dbReference>
<feature type="active site" evidence="7 8">
    <location>
        <position position="149"/>
    </location>
</feature>
<comment type="function">
    <text evidence="7">Catalyzes the NADPH-dependent reduction of N-acetyl-5-glutamyl phosphate to yield N-acetyl-L-glutamate 5-semialdehyde.</text>
</comment>
<evidence type="ECO:0000313" key="11">
    <source>
        <dbReference type="Proteomes" id="UP000198778"/>
    </source>
</evidence>
<proteinExistence type="inferred from homology"/>
<dbReference type="RefSeq" id="WP_090840289.1">
    <property type="nucleotide sequence ID" value="NZ_FNIL01000001.1"/>
</dbReference>
<comment type="catalytic activity">
    <reaction evidence="6 7">
        <text>N-acetyl-L-glutamate 5-semialdehyde + phosphate + NADP(+) = N-acetyl-L-glutamyl 5-phosphate + NADPH + H(+)</text>
        <dbReference type="Rhea" id="RHEA:21588"/>
        <dbReference type="ChEBI" id="CHEBI:15378"/>
        <dbReference type="ChEBI" id="CHEBI:29123"/>
        <dbReference type="ChEBI" id="CHEBI:43474"/>
        <dbReference type="ChEBI" id="CHEBI:57783"/>
        <dbReference type="ChEBI" id="CHEBI:57936"/>
        <dbReference type="ChEBI" id="CHEBI:58349"/>
        <dbReference type="EC" id="1.2.1.38"/>
    </reaction>
</comment>
<dbReference type="InterPro" id="IPR050085">
    <property type="entry name" value="AGPR"/>
</dbReference>
<comment type="subcellular location">
    <subcellularLocation>
        <location evidence="7">Cytoplasm</location>
    </subcellularLocation>
</comment>
<dbReference type="GO" id="GO:0003942">
    <property type="term" value="F:N-acetyl-gamma-glutamyl-phosphate reductase activity"/>
    <property type="evidence" value="ECO:0007669"/>
    <property type="project" value="UniProtKB-UniRule"/>
</dbReference>
<dbReference type="FunFam" id="3.30.360.10:FF:000014">
    <property type="entry name" value="N-acetyl-gamma-glutamyl-phosphate reductase"/>
    <property type="match status" value="1"/>
</dbReference>
<protein>
    <recommendedName>
        <fullName evidence="7">N-acetyl-gamma-glutamyl-phosphate reductase</fullName>
        <shortName evidence="7">AGPR</shortName>
        <ecNumber evidence="7">1.2.1.38</ecNumber>
    </recommendedName>
    <alternativeName>
        <fullName evidence="7">N-acetyl-glutamate semialdehyde dehydrogenase</fullName>
        <shortName evidence="7">NAGSA dehydrogenase</shortName>
    </alternativeName>
</protein>
<dbReference type="PANTHER" id="PTHR32338:SF10">
    <property type="entry name" value="N-ACETYL-GAMMA-GLUTAMYL-PHOSPHATE REDUCTASE, CHLOROPLASTIC-RELATED"/>
    <property type="match status" value="1"/>
</dbReference>
<sequence>MKRAAIIGGTGYGGLELIRLLDNHPNIQTEKVISRSDEGLEISARYPHLTTIINTNFYGLNKEALNNIDVVFFATPAGVAKNIIPDIQTPGVQYIDLSGDLRIDNQAEYETWYQLSPPDQSLQKSAVFGLPELYKEEIRQAEIISNPGCFATAAILGLAPLISREIIDPETIIIDGKTGVSGAGRKVSLMTHFSETNENIKAYKAGAHQHTPEIEQHLTKLAGNKIFITLQTHLIPMTRGIMCTIYAKVKKEEDVFKLFNEFFKHQPFVRIRPEGNMPQTKEVYGSNFCDIGLHFDKRTKQVVIVSVIDNLVKGASGQALQNVNLMNGWDETAGLTGIPLFP</sequence>
<keyword evidence="11" id="KW-1185">Reference proteome</keyword>
<dbReference type="SMART" id="SM00859">
    <property type="entry name" value="Semialdhyde_dh"/>
    <property type="match status" value="1"/>
</dbReference>
<dbReference type="NCBIfam" id="TIGR01850">
    <property type="entry name" value="argC"/>
    <property type="match status" value="1"/>
</dbReference>
<comment type="similarity">
    <text evidence="7">Belongs to the NAGSA dehydrogenase family. Type 1 subfamily.</text>
</comment>
<dbReference type="InterPro" id="IPR023013">
    <property type="entry name" value="AGPR_AS"/>
</dbReference>
<evidence type="ECO:0000256" key="2">
    <source>
        <dbReference type="ARBA" id="ARBA00022571"/>
    </source>
</evidence>
<dbReference type="CDD" id="cd17895">
    <property type="entry name" value="AGPR_1_N"/>
    <property type="match status" value="1"/>
</dbReference>
<feature type="domain" description="Semialdehyde dehydrogenase NAD-binding" evidence="9">
    <location>
        <begin position="3"/>
        <end position="141"/>
    </location>
</feature>
<dbReference type="InterPro" id="IPR058924">
    <property type="entry name" value="AGPR_dimerisation_dom"/>
</dbReference>
<dbReference type="Pfam" id="PF01118">
    <property type="entry name" value="Semialdhyde_dh"/>
    <property type="match status" value="1"/>
</dbReference>
<evidence type="ECO:0000313" key="10">
    <source>
        <dbReference type="EMBL" id="SDN33940.1"/>
    </source>
</evidence>
<dbReference type="Gene3D" id="3.40.50.720">
    <property type="entry name" value="NAD(P)-binding Rossmann-like Domain"/>
    <property type="match status" value="1"/>
</dbReference>
<dbReference type="Gene3D" id="3.30.360.10">
    <property type="entry name" value="Dihydrodipicolinate Reductase, domain 2"/>
    <property type="match status" value="1"/>
</dbReference>
<dbReference type="SUPFAM" id="SSF55347">
    <property type="entry name" value="Glyceraldehyde-3-phosphate dehydrogenase-like, C-terminal domain"/>
    <property type="match status" value="1"/>
</dbReference>
<evidence type="ECO:0000256" key="5">
    <source>
        <dbReference type="ARBA" id="ARBA00023002"/>
    </source>
</evidence>
<reference evidence="11" key="1">
    <citation type="submission" date="2016-10" db="EMBL/GenBank/DDBJ databases">
        <authorList>
            <person name="Varghese N."/>
            <person name="Submissions S."/>
        </authorList>
    </citation>
    <scope>NUCLEOTIDE SEQUENCE [LARGE SCALE GENOMIC DNA]</scope>
    <source>
        <strain evidence="11">CGMCC 1.10369</strain>
    </source>
</reference>
<organism evidence="10 11">
    <name type="scientific">Alkalicoccus daliensis</name>
    <dbReference type="NCBI Taxonomy" id="745820"/>
    <lineage>
        <taxon>Bacteria</taxon>
        <taxon>Bacillati</taxon>
        <taxon>Bacillota</taxon>
        <taxon>Bacilli</taxon>
        <taxon>Bacillales</taxon>
        <taxon>Bacillaceae</taxon>
        <taxon>Alkalicoccus</taxon>
    </lineage>
</organism>
<dbReference type="UniPathway" id="UPA00068">
    <property type="reaction ID" value="UER00108"/>
</dbReference>
<comment type="pathway">
    <text evidence="1 7">Amino-acid biosynthesis; L-arginine biosynthesis; N(2)-acetyl-L-ornithine from L-glutamate: step 3/4.</text>
</comment>
<evidence type="ECO:0000256" key="7">
    <source>
        <dbReference type="HAMAP-Rule" id="MF_00150"/>
    </source>
</evidence>
<evidence type="ECO:0000256" key="1">
    <source>
        <dbReference type="ARBA" id="ARBA00004862"/>
    </source>
</evidence>
<evidence type="ECO:0000256" key="3">
    <source>
        <dbReference type="ARBA" id="ARBA00022605"/>
    </source>
</evidence>
<dbReference type="EC" id="1.2.1.38" evidence="7"/>
<dbReference type="OrthoDB" id="9801289at2"/>
<evidence type="ECO:0000259" key="9">
    <source>
        <dbReference type="SMART" id="SM00859"/>
    </source>
</evidence>
<evidence type="ECO:0000256" key="6">
    <source>
        <dbReference type="ARBA" id="ARBA00050557"/>
    </source>
</evidence>
<keyword evidence="5 7" id="KW-0560">Oxidoreductase</keyword>
<dbReference type="InterPro" id="IPR036291">
    <property type="entry name" value="NAD(P)-bd_dom_sf"/>
</dbReference>
<dbReference type="STRING" id="745820.SAMN04488053_101524"/>
<evidence type="ECO:0000256" key="4">
    <source>
        <dbReference type="ARBA" id="ARBA00022857"/>
    </source>
</evidence>
<dbReference type="Pfam" id="PF22698">
    <property type="entry name" value="Semialdhyde_dhC_1"/>
    <property type="match status" value="1"/>
</dbReference>
<gene>
    <name evidence="7" type="primary">argC</name>
    <name evidence="10" type="ORF">SAMN04488053_101524</name>
</gene>
<dbReference type="PROSITE" id="PS01224">
    <property type="entry name" value="ARGC"/>
    <property type="match status" value="1"/>
</dbReference>
<dbReference type="GO" id="GO:0006526">
    <property type="term" value="P:L-arginine biosynthetic process"/>
    <property type="evidence" value="ECO:0007669"/>
    <property type="project" value="UniProtKB-UniRule"/>
</dbReference>
<dbReference type="SUPFAM" id="SSF51735">
    <property type="entry name" value="NAD(P)-binding Rossmann-fold domains"/>
    <property type="match status" value="1"/>
</dbReference>